<evidence type="ECO:0000313" key="2">
    <source>
        <dbReference type="EMBL" id="JAE19596.1"/>
    </source>
</evidence>
<feature type="region of interest" description="Disordered" evidence="1">
    <location>
        <begin position="1"/>
        <end position="37"/>
    </location>
</feature>
<name>A0A0A9GAQ8_ARUDO</name>
<protein>
    <submittedName>
        <fullName evidence="2">Uncharacterized protein</fullName>
    </submittedName>
</protein>
<evidence type="ECO:0000256" key="1">
    <source>
        <dbReference type="SAM" id="MobiDB-lite"/>
    </source>
</evidence>
<dbReference type="EMBL" id="GBRH01178300">
    <property type="protein sequence ID" value="JAE19596.1"/>
    <property type="molecule type" value="Transcribed_RNA"/>
</dbReference>
<sequence>MPFKPAGNGPDKELPLASSDCRDRSPSMDSGSGPEKLFPASDRFCRLRRLPISSGIGPENRLLEISMNFKLFRLPTLLGRLPERLLLAIESFTSMVRLANTERSATPEIPWPSSTTPATLAPLHTMPFQEAGQPLKSMDSSFQESVMKPAGSCVIPFLNARSARMSCEGS</sequence>
<reference evidence="2" key="1">
    <citation type="submission" date="2014-09" db="EMBL/GenBank/DDBJ databases">
        <authorList>
            <person name="Magalhaes I.L.F."/>
            <person name="Oliveira U."/>
            <person name="Santos F.R."/>
            <person name="Vidigal T.H.D.A."/>
            <person name="Brescovit A.D."/>
            <person name="Santos A.J."/>
        </authorList>
    </citation>
    <scope>NUCLEOTIDE SEQUENCE</scope>
    <source>
        <tissue evidence="2">Shoot tissue taken approximately 20 cm above the soil surface</tissue>
    </source>
</reference>
<reference evidence="2" key="2">
    <citation type="journal article" date="2015" name="Data Brief">
        <title>Shoot transcriptome of the giant reed, Arundo donax.</title>
        <authorList>
            <person name="Barrero R.A."/>
            <person name="Guerrero F.D."/>
            <person name="Moolhuijzen P."/>
            <person name="Goolsby J.A."/>
            <person name="Tidwell J."/>
            <person name="Bellgard S.E."/>
            <person name="Bellgard M.I."/>
        </authorList>
    </citation>
    <scope>NUCLEOTIDE SEQUENCE</scope>
    <source>
        <tissue evidence="2">Shoot tissue taken approximately 20 cm above the soil surface</tissue>
    </source>
</reference>
<organism evidence="2">
    <name type="scientific">Arundo donax</name>
    <name type="common">Giant reed</name>
    <name type="synonym">Donax arundinaceus</name>
    <dbReference type="NCBI Taxonomy" id="35708"/>
    <lineage>
        <taxon>Eukaryota</taxon>
        <taxon>Viridiplantae</taxon>
        <taxon>Streptophyta</taxon>
        <taxon>Embryophyta</taxon>
        <taxon>Tracheophyta</taxon>
        <taxon>Spermatophyta</taxon>
        <taxon>Magnoliopsida</taxon>
        <taxon>Liliopsida</taxon>
        <taxon>Poales</taxon>
        <taxon>Poaceae</taxon>
        <taxon>PACMAD clade</taxon>
        <taxon>Arundinoideae</taxon>
        <taxon>Arundineae</taxon>
        <taxon>Arundo</taxon>
    </lineage>
</organism>
<feature type="compositionally biased region" description="Basic and acidic residues" evidence="1">
    <location>
        <begin position="10"/>
        <end position="26"/>
    </location>
</feature>
<proteinExistence type="predicted"/>
<dbReference type="AlphaFoldDB" id="A0A0A9GAQ8"/>
<accession>A0A0A9GAQ8</accession>